<evidence type="ECO:0000313" key="3">
    <source>
        <dbReference type="Proteomes" id="UP001142057"/>
    </source>
</evidence>
<accession>A0ABT2ILK4</accession>
<dbReference type="InterPro" id="IPR014710">
    <property type="entry name" value="RmlC-like_jellyroll"/>
</dbReference>
<comment type="caution">
    <text evidence="2">The sequence shown here is derived from an EMBL/GenBank/DDBJ whole genome shotgun (WGS) entry which is preliminary data.</text>
</comment>
<dbReference type="RefSeq" id="WP_259831082.1">
    <property type="nucleotide sequence ID" value="NZ_JANZQH010000010.1"/>
</dbReference>
<dbReference type="SUPFAM" id="SSF51182">
    <property type="entry name" value="RmlC-like cupins"/>
    <property type="match status" value="1"/>
</dbReference>
<protein>
    <submittedName>
        <fullName evidence="2">WxcM-like domain-containing protein</fullName>
    </submittedName>
</protein>
<dbReference type="InterPro" id="IPR011051">
    <property type="entry name" value="RmlC_Cupin_sf"/>
</dbReference>
<organism evidence="2 3">
    <name type="scientific">Chryseobacterium pyrolae</name>
    <dbReference type="NCBI Taxonomy" id="2987481"/>
    <lineage>
        <taxon>Bacteria</taxon>
        <taxon>Pseudomonadati</taxon>
        <taxon>Bacteroidota</taxon>
        <taxon>Flavobacteriia</taxon>
        <taxon>Flavobacteriales</taxon>
        <taxon>Weeksellaceae</taxon>
        <taxon>Chryseobacterium group</taxon>
        <taxon>Chryseobacterium</taxon>
    </lineage>
</organism>
<dbReference type="EMBL" id="JANZQH010000010">
    <property type="protein sequence ID" value="MCT2409540.1"/>
    <property type="molecule type" value="Genomic_DNA"/>
</dbReference>
<keyword evidence="3" id="KW-1185">Reference proteome</keyword>
<feature type="domain" description="Sugar 3,4-ketoisomerase QdtA cupin" evidence="1">
    <location>
        <begin position="6"/>
        <end position="121"/>
    </location>
</feature>
<dbReference type="InterPro" id="IPR008894">
    <property type="entry name" value="QdtA_cupin_dom"/>
</dbReference>
<sequence length="135" mass="15758">MILKGSKFKDDRGALKFNNDFDVSSIKRIYTIENENLSFIRGWQGHKIEQRWFACMNGKFKIGVIEIDNFDSPSNQLCPKYFELTADVLDILHVPAGYITSIKALEEESKLLVMADYKLDEIQDEYRFPLDYFSN</sequence>
<gene>
    <name evidence="2" type="ORF">NZD88_18465</name>
</gene>
<evidence type="ECO:0000259" key="1">
    <source>
        <dbReference type="Pfam" id="PF05523"/>
    </source>
</evidence>
<dbReference type="Pfam" id="PF05523">
    <property type="entry name" value="FdtA"/>
    <property type="match status" value="1"/>
</dbReference>
<dbReference type="Proteomes" id="UP001142057">
    <property type="component" value="Unassembled WGS sequence"/>
</dbReference>
<dbReference type="Gene3D" id="2.60.120.10">
    <property type="entry name" value="Jelly Rolls"/>
    <property type="match status" value="1"/>
</dbReference>
<name>A0ABT2ILK4_9FLAO</name>
<proteinExistence type="predicted"/>
<reference evidence="2" key="1">
    <citation type="submission" date="2022-08" db="EMBL/GenBank/DDBJ databases">
        <title>Chryseobacterium antibioticum,isolated from the rhizosphere soil of Pyrola in Tibet.</title>
        <authorList>
            <person name="Kan Y."/>
        </authorList>
    </citation>
    <scope>NUCLEOTIDE SEQUENCE</scope>
    <source>
        <strain evidence="2">Pc2-12</strain>
    </source>
</reference>
<evidence type="ECO:0000313" key="2">
    <source>
        <dbReference type="EMBL" id="MCT2409540.1"/>
    </source>
</evidence>